<evidence type="ECO:0000313" key="1">
    <source>
        <dbReference type="EMBL" id="GAI84372.1"/>
    </source>
</evidence>
<accession>X1RUC8</accession>
<dbReference type="CDD" id="cd01983">
    <property type="entry name" value="SIMIBI"/>
    <property type="match status" value="1"/>
</dbReference>
<organism evidence="1">
    <name type="scientific">marine sediment metagenome</name>
    <dbReference type="NCBI Taxonomy" id="412755"/>
    <lineage>
        <taxon>unclassified sequences</taxon>
        <taxon>metagenomes</taxon>
        <taxon>ecological metagenomes</taxon>
    </lineage>
</organism>
<dbReference type="PANTHER" id="PTHR42869:SF1">
    <property type="entry name" value="SLL0572 PROTEIN"/>
    <property type="match status" value="1"/>
</dbReference>
<dbReference type="Gene3D" id="3.40.50.720">
    <property type="entry name" value="NAD(P)-binding Rossmann-like Domain"/>
    <property type="match status" value="1"/>
</dbReference>
<dbReference type="AlphaFoldDB" id="X1RUC8"/>
<dbReference type="PANTHER" id="PTHR42869">
    <property type="entry name" value="SLL0572 PROTEIN"/>
    <property type="match status" value="1"/>
</dbReference>
<dbReference type="SUPFAM" id="SSF52540">
    <property type="entry name" value="P-loop containing nucleoside triphosphate hydrolases"/>
    <property type="match status" value="1"/>
</dbReference>
<dbReference type="EMBL" id="BARW01008435">
    <property type="protein sequence ID" value="GAI84372.1"/>
    <property type="molecule type" value="Genomic_DNA"/>
</dbReference>
<evidence type="ECO:0008006" key="2">
    <source>
        <dbReference type="Google" id="ProtNLM"/>
    </source>
</evidence>
<protein>
    <recommendedName>
        <fullName evidence="2">GTPase</fullName>
    </recommendedName>
</protein>
<reference evidence="1" key="1">
    <citation type="journal article" date="2014" name="Front. Microbiol.">
        <title>High frequency of phylogenetically diverse reductive dehalogenase-homologous genes in deep subseafloor sedimentary metagenomes.</title>
        <authorList>
            <person name="Kawai M."/>
            <person name="Futagami T."/>
            <person name="Toyoda A."/>
            <person name="Takaki Y."/>
            <person name="Nishi S."/>
            <person name="Hori S."/>
            <person name="Arai W."/>
            <person name="Tsubouchi T."/>
            <person name="Morono Y."/>
            <person name="Uchiyama I."/>
            <person name="Ito T."/>
            <person name="Fujiyama A."/>
            <person name="Inagaki F."/>
            <person name="Takami H."/>
        </authorList>
    </citation>
    <scope>NUCLEOTIDE SEQUENCE</scope>
    <source>
        <strain evidence="1">Expedition CK06-06</strain>
    </source>
</reference>
<dbReference type="InterPro" id="IPR027417">
    <property type="entry name" value="P-loop_NTPase"/>
</dbReference>
<gene>
    <name evidence="1" type="ORF">S12H4_17283</name>
</gene>
<name>X1RUC8_9ZZZZ</name>
<proteinExistence type="predicted"/>
<comment type="caution">
    <text evidence="1">The sequence shown here is derived from an EMBL/GenBank/DDBJ whole genome shotgun (WGS) entry which is preliminary data.</text>
</comment>
<sequence length="263" mass="30012">MPKKRILIMGAAGRDFHNFNVLFRDNSQYEVVAFTATQIPNIEKRKYPAGLAGKLYPQGIPIVSEDDLEKLIKKSEIDEVIFSYSDVSNQYVMEKGARVIAWGADFKLLGKNSTMLKSKRPVIAVCAARTGSGKSQTTRKVCQLLRQKSKNPVVIRHPMPYGDLTKQICQRFASISDMNKHHCTIEEREEYEPHIVQGTVVYAGVDYEVIKKEAEKEADILVWDGGNNDISFFVPDLSTPQFPADSPWCWQIVWQWCPLHLFW</sequence>
<dbReference type="InterPro" id="IPR053199">
    <property type="entry name" value="cDPG_synthetase-like"/>
</dbReference>